<accession>A0ABR5T4H4</accession>
<organism evidence="1 2">
    <name type="scientific">Burkholderia savannae</name>
    <dbReference type="NCBI Taxonomy" id="1637837"/>
    <lineage>
        <taxon>Bacteria</taxon>
        <taxon>Pseudomonadati</taxon>
        <taxon>Pseudomonadota</taxon>
        <taxon>Betaproteobacteria</taxon>
        <taxon>Burkholderiales</taxon>
        <taxon>Burkholderiaceae</taxon>
        <taxon>Burkholderia</taxon>
        <taxon>pseudomallei group</taxon>
    </lineage>
</organism>
<comment type="caution">
    <text evidence="1">The sequence shown here is derived from an EMBL/GenBank/DDBJ whole genome shotgun (WGS) entry which is preliminary data.</text>
</comment>
<reference evidence="1 2" key="1">
    <citation type="submission" date="2015-11" db="EMBL/GenBank/DDBJ databases">
        <authorList>
            <person name="Sahl J."/>
            <person name="Wagner D."/>
            <person name="Keim P."/>
        </authorList>
    </citation>
    <scope>NUCLEOTIDE SEQUENCE [LARGE SCALE GENOMIC DNA]</scope>
    <source>
        <strain evidence="1 2">BDU18</strain>
    </source>
</reference>
<sequence length="142" mass="15268">MIRQSIRSNSHGKRTPIRDRGFQCGWAVLIDSSAVLRPLSSLRFVDVPRDGLPRAFAIGPSAPASSRGATNGRSDLARGVRNSARLVDSRARRVACGVSHVACGAWRASPRVVSFGRGRTVRVRASPGAHGCNPRRVRCARA</sequence>
<keyword evidence="2" id="KW-1185">Reference proteome</keyword>
<evidence type="ECO:0000313" key="2">
    <source>
        <dbReference type="Proteomes" id="UP000070255"/>
    </source>
</evidence>
<proteinExistence type="predicted"/>
<evidence type="ECO:0000313" key="1">
    <source>
        <dbReference type="EMBL" id="KWZ38128.1"/>
    </source>
</evidence>
<dbReference type="Proteomes" id="UP000070255">
    <property type="component" value="Unassembled WGS sequence"/>
</dbReference>
<protein>
    <submittedName>
        <fullName evidence="1">Uncharacterized protein</fullName>
    </submittedName>
</protein>
<dbReference type="EMBL" id="LNJQ01000004">
    <property type="protein sequence ID" value="KWZ38128.1"/>
    <property type="molecule type" value="Genomic_DNA"/>
</dbReference>
<name>A0ABR5T4H4_9BURK</name>
<gene>
    <name evidence="1" type="ORF">WS72_24905</name>
</gene>